<dbReference type="PANTHER" id="PTHR15172">
    <property type="entry name" value="GALACTOCEREBROSIDASE"/>
    <property type="match status" value="1"/>
</dbReference>
<protein>
    <recommendedName>
        <fullName evidence="2">galactosylceramidase</fullName>
        <ecNumber evidence="2">3.2.1.46</ecNumber>
    </recommendedName>
    <alternativeName>
        <fullName evidence="5">Galactosylceramidase</fullName>
    </alternativeName>
</protein>
<evidence type="ECO:0000256" key="1">
    <source>
        <dbReference type="ARBA" id="ARBA00005637"/>
    </source>
</evidence>
<dbReference type="RefSeq" id="WP_093960913.1">
    <property type="nucleotide sequence ID" value="NZ_NEWD01000026.1"/>
</dbReference>
<evidence type="ECO:0000256" key="5">
    <source>
        <dbReference type="ARBA" id="ARBA00033098"/>
    </source>
</evidence>
<evidence type="ECO:0000313" key="11">
    <source>
        <dbReference type="Proteomes" id="UP000215433"/>
    </source>
</evidence>
<comment type="similarity">
    <text evidence="1">Belongs to the glycosyl hydrolase 59 family.</text>
</comment>
<reference evidence="10 11" key="1">
    <citation type="submission" date="2017-05" db="EMBL/GenBank/DDBJ databases">
        <title>Bifidobacterium vansinderenii sp. nov.</title>
        <authorList>
            <person name="Lugli G.A."/>
            <person name="Duranti S."/>
            <person name="Mangifesta M."/>
        </authorList>
    </citation>
    <scope>NUCLEOTIDE SEQUENCE [LARGE SCALE GENOMIC DNA]</scope>
    <source>
        <strain evidence="10 11">Tam10B</strain>
    </source>
</reference>
<evidence type="ECO:0000313" key="10">
    <source>
        <dbReference type="EMBL" id="OXM99933.1"/>
    </source>
</evidence>
<dbReference type="OrthoDB" id="9802318at2"/>
<dbReference type="EMBL" id="NEWD01000026">
    <property type="protein sequence ID" value="OXM99933.1"/>
    <property type="molecule type" value="Genomic_DNA"/>
</dbReference>
<feature type="chain" id="PRO_5012375751" description="galactosylceramidase" evidence="7">
    <location>
        <begin position="37"/>
        <end position="1524"/>
    </location>
</feature>
<dbReference type="GO" id="GO:0004336">
    <property type="term" value="F:galactosylceramidase activity"/>
    <property type="evidence" value="ECO:0007669"/>
    <property type="project" value="UniProtKB-EC"/>
</dbReference>
<name>A0A229VWD2_9BIFI</name>
<evidence type="ECO:0000256" key="2">
    <source>
        <dbReference type="ARBA" id="ARBA00012657"/>
    </source>
</evidence>
<feature type="region of interest" description="Disordered" evidence="6">
    <location>
        <begin position="443"/>
        <end position="468"/>
    </location>
</feature>
<keyword evidence="7" id="KW-0732">Signal</keyword>
<dbReference type="InterPro" id="IPR013785">
    <property type="entry name" value="Aldolase_TIM"/>
</dbReference>
<feature type="domain" description="Glycosyl hydrolase family 59 C-terminal lectin" evidence="9">
    <location>
        <begin position="656"/>
        <end position="833"/>
    </location>
</feature>
<evidence type="ECO:0000256" key="7">
    <source>
        <dbReference type="SAM" id="SignalP"/>
    </source>
</evidence>
<keyword evidence="3" id="KW-0746">Sphingolipid metabolism</keyword>
<feature type="domain" description="Glycosyl hydrolase family 59 catalytic" evidence="8">
    <location>
        <begin position="63"/>
        <end position="417"/>
    </location>
</feature>
<feature type="signal peptide" evidence="7">
    <location>
        <begin position="1"/>
        <end position="36"/>
    </location>
</feature>
<dbReference type="GO" id="GO:0006683">
    <property type="term" value="P:galactosylceramide catabolic process"/>
    <property type="evidence" value="ECO:0007669"/>
    <property type="project" value="InterPro"/>
</dbReference>
<evidence type="ECO:0000259" key="9">
    <source>
        <dbReference type="Pfam" id="PF21708"/>
    </source>
</evidence>
<dbReference type="Gene3D" id="3.20.20.80">
    <property type="entry name" value="Glycosidases"/>
    <property type="match status" value="1"/>
</dbReference>
<proteinExistence type="inferred from homology"/>
<evidence type="ECO:0000256" key="6">
    <source>
        <dbReference type="SAM" id="MobiDB-lite"/>
    </source>
</evidence>
<dbReference type="InterPro" id="IPR049162">
    <property type="entry name" value="GH59_C"/>
</dbReference>
<feature type="compositionally biased region" description="Polar residues" evidence="6">
    <location>
        <begin position="316"/>
        <end position="328"/>
    </location>
</feature>
<dbReference type="Pfam" id="PF02057">
    <property type="entry name" value="Glyco_hydro_59"/>
    <property type="match status" value="1"/>
</dbReference>
<accession>A0A229VWD2</accession>
<feature type="region of interest" description="Disordered" evidence="6">
    <location>
        <begin position="316"/>
        <end position="342"/>
    </location>
</feature>
<keyword evidence="11" id="KW-1185">Reference proteome</keyword>
<dbReference type="PANTHER" id="PTHR15172:SF1">
    <property type="entry name" value="GALACTOCEREBROSIDASE"/>
    <property type="match status" value="1"/>
</dbReference>
<dbReference type="GO" id="GO:0016020">
    <property type="term" value="C:membrane"/>
    <property type="evidence" value="ECO:0007669"/>
    <property type="project" value="GOC"/>
</dbReference>
<dbReference type="SUPFAM" id="SSF51445">
    <property type="entry name" value="(Trans)glycosidases"/>
    <property type="match status" value="1"/>
</dbReference>
<dbReference type="Gene3D" id="3.20.20.70">
    <property type="entry name" value="Aldolase class I"/>
    <property type="match status" value="1"/>
</dbReference>
<dbReference type="InterPro" id="IPR049161">
    <property type="entry name" value="GH59_cat"/>
</dbReference>
<organism evidence="10 11">
    <name type="scientific">Bifidobacterium vansinderenii</name>
    <dbReference type="NCBI Taxonomy" id="1984871"/>
    <lineage>
        <taxon>Bacteria</taxon>
        <taxon>Bacillati</taxon>
        <taxon>Actinomycetota</taxon>
        <taxon>Actinomycetes</taxon>
        <taxon>Bifidobacteriales</taxon>
        <taxon>Bifidobacteriaceae</taxon>
        <taxon>Bifidobacterium</taxon>
    </lineage>
</organism>
<dbReference type="GO" id="GO:0005764">
    <property type="term" value="C:lysosome"/>
    <property type="evidence" value="ECO:0007669"/>
    <property type="project" value="TreeGrafter"/>
</dbReference>
<keyword evidence="10" id="KW-0378">Hydrolase</keyword>
<dbReference type="InterPro" id="IPR001286">
    <property type="entry name" value="Glyco_hydro_59"/>
</dbReference>
<dbReference type="Proteomes" id="UP000215433">
    <property type="component" value="Unassembled WGS sequence"/>
</dbReference>
<evidence type="ECO:0000256" key="3">
    <source>
        <dbReference type="ARBA" id="ARBA00022919"/>
    </source>
</evidence>
<evidence type="ECO:0000256" key="4">
    <source>
        <dbReference type="ARBA" id="ARBA00022963"/>
    </source>
</evidence>
<dbReference type="Gene3D" id="2.60.120.560">
    <property type="entry name" value="Exo-inulinase, domain 1"/>
    <property type="match status" value="1"/>
</dbReference>
<sequence>MSKHKPRRFSSPKKLAVAVASVAMFAPFVAVGTASAAPTDPVEVTVNGSDVAAAAKNRNGLTFKGFGVLSANSTSALLMDYKSQNPEAYWDLINTLFGGDNPIMNTVKIEMGNDQNNSTGPNAATMRSSDEYPDVAREPGFQLAADAMKVNPNVRVSILRWRSPAWVKSNDDVYKWYKNTILAVYRQYGYMVDSVNPHINETGPNFSWTKDFANRVKTDEVGFIGADTTKDLNGNDVPAWSSDAEKEAFHKIRTVISDEVSTGSFGDDMISDKALRDAVDIAGYHYNTADQGNNFKTLADQYDKEIWNSEAQSTFSVGADRPNNTMNLGSGEGNGTNNGKYDGTSGTGIGGINSPLEMANTFVKGFTSSRRTNFVYQPAIGSFYDGFQYSSKELVSARDPWSGWLYYDTGMSVLEHVSGFAKTGYETNADDVDADGIWRGIPAASRSDITDGNPPGRGTGSNRSRGGATSYMTLAAPDKSAFSTVIVNDSQYTKTYKIKATDMNVGDTMELWETQAAGTSGSYASNYMKPVAETKADADGYYTFTIAPWSIATATTLDKATKSADGTLAAKDGQGSRVAASKEYTNGADQAVLDTDESGDENGVTWDNTLYADDFDYSGKTVQSYDPKSGKMITEDFLKSRGGDTGATPLYTNDTNGAFEVVKRSDGNYVLRQQLSAGMQNGGWNGGAWNGGDPITTIGDNRWANYKVSTDVLFEDGSGRYATLGAREQGNSNNGVGISAAEIRIDPDGNWTLRRFGAVVASGKAADVEGVNWKAGSNQWNNIAVQVAGNVYTAYVNGVQVAEYKDASPQATGRIQIGSGYTNVQYDNLKVETVDGYTPYYTDLIDNMHMRSWDDVATPVLQYNDKWQHLNGQGMYVYKRSISNSTGKGAQLTYTFTGTGLDINGANNGKTKLNVTVDGKKIVAAGKTQSASSMLTTYELRGLSDGEHTVTFETATDDAISVDTVGVVQNTAVGDVDTTALKTAVDSYAGLKATDWNIKTWQVFENNLNDAKAALADPAGYGLDAEGAQAIIDRLAAARDGLVDGSISEDVQELGFTGLAVDKTDVSKLPAKLAVKDGKETAVTWDSDAKTALAAAADYSKVKLSGITTDKQADGNKYKFTIEVEAIPANVQYFIDSGTNGKDSPEYTAVKNAVKGLLNDKVDQTSDGSTWGYDANAMRVKGSTDINDKQSTGLYSDDDDVVYYLPLKAGKYKLTAGFQEWWGMDNRESAQSVVAADGTVLATGDNVKLGKANPSLTGTVEFSVPTDQTVKYVVSKVGDAQKPVISWLGVAETADYGLATAVVKGADLPKQVSVDGLTFDVKSWDKSATEAIANAANYSKVKVSGIKANGSAFTAEVEVIPDGVQYFIDSGTNGKDSPEYTAVKNAVKGLLNDKVDQTSDGSTWGYNADGQNTYGSGDINDKSSTGLWAGKGKSTTYYLPLKAGTYDLSAGFHEWWGVSRNMKVIVTAADGTELSNGNADLSSDAVDVTSTSTITLDKDQTVTLTVSGVSADPVISWVAVATHK</sequence>
<dbReference type="InterPro" id="IPR017853">
    <property type="entry name" value="GH"/>
</dbReference>
<keyword evidence="4" id="KW-0442">Lipid degradation</keyword>
<evidence type="ECO:0000259" key="8">
    <source>
        <dbReference type="Pfam" id="PF02057"/>
    </source>
</evidence>
<dbReference type="EC" id="3.2.1.46" evidence="2"/>
<gene>
    <name evidence="10" type="ORF">Tam10B_1783</name>
</gene>
<comment type="caution">
    <text evidence="10">The sequence shown here is derived from an EMBL/GenBank/DDBJ whole genome shotgun (WGS) entry which is preliminary data.</text>
</comment>
<keyword evidence="4" id="KW-0443">Lipid metabolism</keyword>
<dbReference type="Pfam" id="PF21708">
    <property type="entry name" value="Glyco_hydro_59_C"/>
    <property type="match status" value="1"/>
</dbReference>
<dbReference type="Gene3D" id="2.60.120.260">
    <property type="entry name" value="Galactose-binding domain-like"/>
    <property type="match status" value="1"/>
</dbReference>